<evidence type="ECO:0000313" key="5">
    <source>
        <dbReference type="Proteomes" id="UP000824540"/>
    </source>
</evidence>
<dbReference type="AlphaFoldDB" id="A0A8T2MZV2"/>
<dbReference type="CDD" id="cd00176">
    <property type="entry name" value="SPEC"/>
    <property type="match status" value="2"/>
</dbReference>
<dbReference type="SUPFAM" id="SSF46966">
    <property type="entry name" value="Spectrin repeat"/>
    <property type="match status" value="2"/>
</dbReference>
<keyword evidence="1" id="KW-0677">Repeat</keyword>
<evidence type="ECO:0000256" key="2">
    <source>
        <dbReference type="ARBA" id="ARBA00023203"/>
    </source>
</evidence>
<accession>A0A8T2MZV2</accession>
<feature type="coiled-coil region" evidence="3">
    <location>
        <begin position="158"/>
        <end position="185"/>
    </location>
</feature>
<keyword evidence="3" id="KW-0175">Coiled coil</keyword>
<evidence type="ECO:0008006" key="6">
    <source>
        <dbReference type="Google" id="ProtNLM"/>
    </source>
</evidence>
<dbReference type="PANTHER" id="PTHR11915">
    <property type="entry name" value="SPECTRIN/FILAMIN RELATED CYTOSKELETAL PROTEIN"/>
    <property type="match status" value="1"/>
</dbReference>
<name>A0A8T2MZV2_9TELE</name>
<organism evidence="4 5">
    <name type="scientific">Albula glossodonta</name>
    <name type="common">roundjaw bonefish</name>
    <dbReference type="NCBI Taxonomy" id="121402"/>
    <lineage>
        <taxon>Eukaryota</taxon>
        <taxon>Metazoa</taxon>
        <taxon>Chordata</taxon>
        <taxon>Craniata</taxon>
        <taxon>Vertebrata</taxon>
        <taxon>Euteleostomi</taxon>
        <taxon>Actinopterygii</taxon>
        <taxon>Neopterygii</taxon>
        <taxon>Teleostei</taxon>
        <taxon>Albuliformes</taxon>
        <taxon>Albulidae</taxon>
        <taxon>Albula</taxon>
    </lineage>
</organism>
<keyword evidence="5" id="KW-1185">Reference proteome</keyword>
<comment type="caution">
    <text evidence="4">The sequence shown here is derived from an EMBL/GenBank/DDBJ whole genome shotgun (WGS) entry which is preliminary data.</text>
</comment>
<evidence type="ECO:0000256" key="3">
    <source>
        <dbReference type="SAM" id="Coils"/>
    </source>
</evidence>
<gene>
    <name evidence="4" type="ORF">JZ751_012838</name>
</gene>
<feature type="coiled-coil region" evidence="3">
    <location>
        <begin position="43"/>
        <end position="83"/>
    </location>
</feature>
<proteinExistence type="predicted"/>
<dbReference type="Proteomes" id="UP000824540">
    <property type="component" value="Unassembled WGS sequence"/>
</dbReference>
<keyword evidence="2" id="KW-0009">Actin-binding</keyword>
<dbReference type="Gene3D" id="1.20.58.60">
    <property type="match status" value="2"/>
</dbReference>
<reference evidence="4" key="1">
    <citation type="thesis" date="2021" institute="BYU ScholarsArchive" country="Provo, UT, USA">
        <title>Applications of and Algorithms for Genome Assembly and Genomic Analyses with an Emphasis on Marine Teleosts.</title>
        <authorList>
            <person name="Pickett B.D."/>
        </authorList>
    </citation>
    <scope>NUCLEOTIDE SEQUENCE</scope>
    <source>
        <strain evidence="4">HI-2016</strain>
    </source>
</reference>
<evidence type="ECO:0000313" key="4">
    <source>
        <dbReference type="EMBL" id="KAG9333313.1"/>
    </source>
</evidence>
<dbReference type="InterPro" id="IPR002017">
    <property type="entry name" value="Spectrin_repeat"/>
</dbReference>
<evidence type="ECO:0000256" key="1">
    <source>
        <dbReference type="ARBA" id="ARBA00022737"/>
    </source>
</evidence>
<feature type="non-terminal residue" evidence="4">
    <location>
        <position position="1"/>
    </location>
</feature>
<feature type="coiled-coil region" evidence="3">
    <location>
        <begin position="225"/>
        <end position="287"/>
    </location>
</feature>
<dbReference type="InterPro" id="IPR018159">
    <property type="entry name" value="Spectrin/alpha-actinin"/>
</dbReference>
<sequence>TQRALALSQDYGQDLEDVEVLQKKFEDFCSELQGLGQSKLSSVLQLAQEVRSADSQKKEAELKKLWEELNQTVESRAKNLRAAREVHQFDHDVDELKGWMGEKEAALDSEDHGHDLLSVQALLRQHQGLERDLAVIGEEVSRTREEGVALSRRHTQVQESLVERMEEVEEEWSKLQRKAEQRSERLRQAETAQIYLTDSRELVVWLKETLSLVKGEGLGGEGGDLEQLLKQHEEYRLQIDKQLDKSQAVKEEGHHLVEAGNFMSQEVEERRAELQELEENVEQSWEERRLLYQEELEILQLQRELEQAEHWLSSHETALHTQDYGVSITPHYITGILQTLLCRMTFNSKCVSH</sequence>
<protein>
    <recommendedName>
        <fullName evidence="6">Spectrin alpha chain-like protein</fullName>
    </recommendedName>
</protein>
<dbReference type="GO" id="GO:0003779">
    <property type="term" value="F:actin binding"/>
    <property type="evidence" value="ECO:0007669"/>
    <property type="project" value="UniProtKB-KW"/>
</dbReference>
<dbReference type="OrthoDB" id="8964129at2759"/>
<dbReference type="EMBL" id="JAFBMS010000206">
    <property type="protein sequence ID" value="KAG9333313.1"/>
    <property type="molecule type" value="Genomic_DNA"/>
</dbReference>
<dbReference type="Pfam" id="PF00435">
    <property type="entry name" value="Spectrin"/>
    <property type="match status" value="3"/>
</dbReference>
<dbReference type="SMART" id="SM00150">
    <property type="entry name" value="SPEC"/>
    <property type="match status" value="3"/>
</dbReference>